<evidence type="ECO:0000313" key="2">
    <source>
        <dbReference type="EMBL" id="GAA0476666.1"/>
    </source>
</evidence>
<proteinExistence type="predicted"/>
<evidence type="ECO:0008006" key="4">
    <source>
        <dbReference type="Google" id="ProtNLM"/>
    </source>
</evidence>
<keyword evidence="1" id="KW-1133">Transmembrane helix</keyword>
<dbReference type="Proteomes" id="UP001500713">
    <property type="component" value="Unassembled WGS sequence"/>
</dbReference>
<keyword evidence="1" id="KW-0472">Membrane</keyword>
<keyword evidence="3" id="KW-1185">Reference proteome</keyword>
<sequence length="124" mass="14154">MTKFDDDLGARLSADDKAFLQDLENGRGLFDQLGATLQGPMRFWTYLAAIYAFAFFFLVIFCGWQAIEAEALRETILWSAGCVLAFVALGLLKMWIFDRMSTLSLLGEMKKIELRLARLEDDQR</sequence>
<evidence type="ECO:0000256" key="1">
    <source>
        <dbReference type="SAM" id="Phobius"/>
    </source>
</evidence>
<dbReference type="InterPro" id="IPR046659">
    <property type="entry name" value="DUF6768"/>
</dbReference>
<dbReference type="EMBL" id="BAAAEM010000002">
    <property type="protein sequence ID" value="GAA0476666.1"/>
    <property type="molecule type" value="Genomic_DNA"/>
</dbReference>
<organism evidence="2 3">
    <name type="scientific">Parasphingorhabdus litoris</name>
    <dbReference type="NCBI Taxonomy" id="394733"/>
    <lineage>
        <taxon>Bacteria</taxon>
        <taxon>Pseudomonadati</taxon>
        <taxon>Pseudomonadota</taxon>
        <taxon>Alphaproteobacteria</taxon>
        <taxon>Sphingomonadales</taxon>
        <taxon>Sphingomonadaceae</taxon>
        <taxon>Parasphingorhabdus</taxon>
    </lineage>
</organism>
<name>A0ABP3KD12_9SPHN</name>
<evidence type="ECO:0000313" key="3">
    <source>
        <dbReference type="Proteomes" id="UP001500713"/>
    </source>
</evidence>
<protein>
    <recommendedName>
        <fullName evidence="4">DUF4282 domain-containing protein</fullName>
    </recommendedName>
</protein>
<keyword evidence="1" id="KW-0812">Transmembrane</keyword>
<dbReference type="Pfam" id="PF20556">
    <property type="entry name" value="DUF6768"/>
    <property type="match status" value="1"/>
</dbReference>
<dbReference type="RefSeq" id="WP_229954857.1">
    <property type="nucleotide sequence ID" value="NZ_BAAAEM010000002.1"/>
</dbReference>
<reference evidence="3" key="1">
    <citation type="journal article" date="2019" name="Int. J. Syst. Evol. Microbiol.">
        <title>The Global Catalogue of Microorganisms (GCM) 10K type strain sequencing project: providing services to taxonomists for standard genome sequencing and annotation.</title>
        <authorList>
            <consortium name="The Broad Institute Genomics Platform"/>
            <consortium name="The Broad Institute Genome Sequencing Center for Infectious Disease"/>
            <person name="Wu L."/>
            <person name="Ma J."/>
        </authorList>
    </citation>
    <scope>NUCLEOTIDE SEQUENCE [LARGE SCALE GENOMIC DNA]</scope>
    <source>
        <strain evidence="3">JCM 14162</strain>
    </source>
</reference>
<comment type="caution">
    <text evidence="2">The sequence shown here is derived from an EMBL/GenBank/DDBJ whole genome shotgun (WGS) entry which is preliminary data.</text>
</comment>
<feature type="transmembrane region" description="Helical" evidence="1">
    <location>
        <begin position="43"/>
        <end position="64"/>
    </location>
</feature>
<feature type="transmembrane region" description="Helical" evidence="1">
    <location>
        <begin position="76"/>
        <end position="96"/>
    </location>
</feature>
<accession>A0ABP3KD12</accession>
<gene>
    <name evidence="2" type="ORF">GCM10009096_18080</name>
</gene>